<dbReference type="SUPFAM" id="SSF110921">
    <property type="entry name" value="2-isopropylmalate synthase LeuA, allosteric (dimerisation) domain"/>
    <property type="match status" value="1"/>
</dbReference>
<gene>
    <name evidence="5" type="ORF">UFOPK2329_00361</name>
</gene>
<dbReference type="GO" id="GO:0003852">
    <property type="term" value="F:2-isopropylmalate synthase activity"/>
    <property type="evidence" value="ECO:0007669"/>
    <property type="project" value="InterPro"/>
</dbReference>
<evidence type="ECO:0000313" key="5">
    <source>
        <dbReference type="EMBL" id="CAB4668656.1"/>
    </source>
</evidence>
<evidence type="ECO:0000256" key="3">
    <source>
        <dbReference type="ARBA" id="ARBA00029440"/>
    </source>
</evidence>
<reference evidence="5" key="1">
    <citation type="submission" date="2020-05" db="EMBL/GenBank/DDBJ databases">
        <authorList>
            <person name="Chiriac C."/>
            <person name="Salcher M."/>
            <person name="Ghai R."/>
            <person name="Kavagutti S V."/>
        </authorList>
    </citation>
    <scope>NUCLEOTIDE SEQUENCE</scope>
</reference>
<accession>A0A6J6M3Y6</accession>
<name>A0A6J6M3Y6_9ZZZZ</name>
<proteinExistence type="inferred from homology"/>
<dbReference type="Pfam" id="PF08502">
    <property type="entry name" value="LeuA_dimer"/>
    <property type="match status" value="1"/>
</dbReference>
<evidence type="ECO:0000256" key="2">
    <source>
        <dbReference type="ARBA" id="ARBA00022679"/>
    </source>
</evidence>
<organism evidence="5">
    <name type="scientific">freshwater metagenome</name>
    <dbReference type="NCBI Taxonomy" id="449393"/>
    <lineage>
        <taxon>unclassified sequences</taxon>
        <taxon>metagenomes</taxon>
        <taxon>ecological metagenomes</taxon>
    </lineage>
</organism>
<dbReference type="PANTHER" id="PTHR43538:SF1">
    <property type="entry name" value="(R)-CITRAMALATE SYNTHASE"/>
    <property type="match status" value="1"/>
</dbReference>
<comment type="similarity">
    <text evidence="1">Belongs to the alpha-IPM synthase/homocitrate synthase family.</text>
</comment>
<evidence type="ECO:0000259" key="4">
    <source>
        <dbReference type="SMART" id="SM00917"/>
    </source>
</evidence>
<keyword evidence="2" id="KW-0808">Transferase</keyword>
<sequence length="160" mass="17471">MESRGFTFEAADASFELLLLEELSGTRPRFFTIEHWLTTTERGEDQSIITKAEVTVIALGKKISCEGVGNGPVNAFDTALRSGLLQLYPELSVLELTDYKVRILEGRLGTGAITRVLVETSDGKGEWNTVGVHENVIAASAMALEDALTFGLLRQGRKPE</sequence>
<dbReference type="GO" id="GO:0009098">
    <property type="term" value="P:L-leucine biosynthetic process"/>
    <property type="evidence" value="ECO:0007669"/>
    <property type="project" value="InterPro"/>
</dbReference>
<dbReference type="AlphaFoldDB" id="A0A6J6M3Y6"/>
<dbReference type="Gene3D" id="3.30.160.270">
    <property type="match status" value="1"/>
</dbReference>
<evidence type="ECO:0000256" key="1">
    <source>
        <dbReference type="ARBA" id="ARBA00006154"/>
    </source>
</evidence>
<dbReference type="SMART" id="SM00917">
    <property type="entry name" value="LeuA_dimer"/>
    <property type="match status" value="1"/>
</dbReference>
<dbReference type="InterPro" id="IPR005675">
    <property type="entry name" value="Citramal_synthase"/>
</dbReference>
<dbReference type="EMBL" id="CAEZWZ010000035">
    <property type="protein sequence ID" value="CAB4668656.1"/>
    <property type="molecule type" value="Genomic_DNA"/>
</dbReference>
<dbReference type="PANTHER" id="PTHR43538">
    <property type="entry name" value="ALPHA-IPM SYNTHASE/HOMOCITRATE SYNTHASE"/>
    <property type="match status" value="1"/>
</dbReference>
<dbReference type="InterPro" id="IPR036230">
    <property type="entry name" value="LeuA_allosteric_dom_sf"/>
</dbReference>
<dbReference type="InterPro" id="IPR013709">
    <property type="entry name" value="2-isopropylmalate_synth_dimer"/>
</dbReference>
<comment type="pathway">
    <text evidence="3">Amino-acid biosynthesis.</text>
</comment>
<protein>
    <submittedName>
        <fullName evidence="5">Unannotated protein</fullName>
    </submittedName>
</protein>
<feature type="domain" description="2-isopropylmalate synthase LeuA allosteric (dimerisation)" evidence="4">
    <location>
        <begin position="9"/>
        <end position="152"/>
    </location>
</feature>